<keyword evidence="3" id="KW-0805">Transcription regulation</keyword>
<evidence type="ECO:0000256" key="6">
    <source>
        <dbReference type="SAM" id="MobiDB-lite"/>
    </source>
</evidence>
<comment type="similarity">
    <text evidence="2">Belongs to the TAF4 family.</text>
</comment>
<organism evidence="9">
    <name type="scientific">Fagus sylvatica</name>
    <name type="common">Beechnut</name>
    <dbReference type="NCBI Taxonomy" id="28930"/>
    <lineage>
        <taxon>Eukaryota</taxon>
        <taxon>Viridiplantae</taxon>
        <taxon>Streptophyta</taxon>
        <taxon>Embryophyta</taxon>
        <taxon>Tracheophyta</taxon>
        <taxon>Spermatophyta</taxon>
        <taxon>Magnoliopsida</taxon>
        <taxon>eudicotyledons</taxon>
        <taxon>Gunneridae</taxon>
        <taxon>Pentapetalae</taxon>
        <taxon>rosids</taxon>
        <taxon>fabids</taxon>
        <taxon>Fagales</taxon>
        <taxon>Fagaceae</taxon>
        <taxon>Fagus</taxon>
    </lineage>
</organism>
<evidence type="ECO:0000313" key="9">
    <source>
        <dbReference type="EMBL" id="SPC74258.1"/>
    </source>
</evidence>
<proteinExistence type="inferred from homology"/>
<keyword evidence="5" id="KW-0539">Nucleus</keyword>
<feature type="compositionally biased region" description="Polar residues" evidence="6">
    <location>
        <begin position="137"/>
        <end position="153"/>
    </location>
</feature>
<keyword evidence="4" id="KW-0804">Transcription</keyword>
<dbReference type="GO" id="GO:0016251">
    <property type="term" value="F:RNA polymerase II general transcription initiation factor activity"/>
    <property type="evidence" value="ECO:0007669"/>
    <property type="project" value="TreeGrafter"/>
</dbReference>
<dbReference type="InterPro" id="IPR045144">
    <property type="entry name" value="TAF4"/>
</dbReference>
<dbReference type="PANTHER" id="PTHR15138">
    <property type="entry name" value="TRANSCRIPTION INITIATION FACTOR TFIID SUBUNIT 4"/>
    <property type="match status" value="1"/>
</dbReference>
<evidence type="ECO:0000256" key="7">
    <source>
        <dbReference type="SAM" id="Phobius"/>
    </source>
</evidence>
<dbReference type="GO" id="GO:0006367">
    <property type="term" value="P:transcription initiation at RNA polymerase II promoter"/>
    <property type="evidence" value="ECO:0007669"/>
    <property type="project" value="TreeGrafter"/>
</dbReference>
<keyword evidence="7" id="KW-0812">Transmembrane</keyword>
<reference evidence="9" key="1">
    <citation type="submission" date="2018-02" db="EMBL/GenBank/DDBJ databases">
        <authorList>
            <person name="Cohen D.B."/>
            <person name="Kent A.D."/>
        </authorList>
    </citation>
    <scope>NUCLEOTIDE SEQUENCE</scope>
</reference>
<dbReference type="AlphaFoldDB" id="A0A2N9EHS7"/>
<dbReference type="InterPro" id="IPR007900">
    <property type="entry name" value="TAF4_C"/>
</dbReference>
<feature type="domain" description="Transcription initiation factor TFIID component TAF4 C-terminal" evidence="8">
    <location>
        <begin position="120"/>
        <end position="365"/>
    </location>
</feature>
<dbReference type="GO" id="GO:0005669">
    <property type="term" value="C:transcription factor TFIID complex"/>
    <property type="evidence" value="ECO:0007669"/>
    <property type="project" value="InterPro"/>
</dbReference>
<dbReference type="Gene3D" id="1.10.20.10">
    <property type="entry name" value="Histone, subunit A"/>
    <property type="match status" value="1"/>
</dbReference>
<feature type="region of interest" description="Disordered" evidence="6">
    <location>
        <begin position="315"/>
        <end position="337"/>
    </location>
</feature>
<evidence type="ECO:0000259" key="8">
    <source>
        <dbReference type="Pfam" id="PF05236"/>
    </source>
</evidence>
<feature type="transmembrane region" description="Helical" evidence="7">
    <location>
        <begin position="381"/>
        <end position="404"/>
    </location>
</feature>
<evidence type="ECO:0000256" key="3">
    <source>
        <dbReference type="ARBA" id="ARBA00023015"/>
    </source>
</evidence>
<dbReference type="CDD" id="cd08045">
    <property type="entry name" value="HFD_TAF4"/>
    <property type="match status" value="1"/>
</dbReference>
<keyword evidence="7" id="KW-1133">Transmembrane helix</keyword>
<name>A0A2N9EHS7_FAGSY</name>
<dbReference type="PANTHER" id="PTHR15138:SF14">
    <property type="entry name" value="TRANSCRIPTION INITIATION FACTOR TFIID SUBUNIT 4"/>
    <property type="match status" value="1"/>
</dbReference>
<dbReference type="InterPro" id="IPR009072">
    <property type="entry name" value="Histone-fold"/>
</dbReference>
<feature type="region of interest" description="Disordered" evidence="6">
    <location>
        <begin position="134"/>
        <end position="156"/>
    </location>
</feature>
<comment type="subcellular location">
    <subcellularLocation>
        <location evidence="1">Nucleus</location>
    </subcellularLocation>
</comment>
<dbReference type="GO" id="GO:0046982">
    <property type="term" value="F:protein heterodimerization activity"/>
    <property type="evidence" value="ECO:0007669"/>
    <property type="project" value="InterPro"/>
</dbReference>
<gene>
    <name evidence="9" type="ORF">FSB_LOCUS2140</name>
</gene>
<sequence>MGHQPSVSTSLIHILAVQVQPDSSPSARKNCDQETGEVVEHQLDLQRMLVSPTSASRICSINQIPSAITSVQTGTNANTSKKRSFVQEKRIKAFVTPSPPSSKRQKLSRKVPDQRFELPDDLSLCGNHLQEEEEQLFSQSKTESQASETPRTSQVKEDERLILQKLPLQKKLAQIIAKCGIESKGNDVECFLSLAVKKRMDGLIGSMIRLSKQRVDFDKPKNQIVHTSDIQHQISVMNLKLKEDQEKKQTEEAAKEFEADGDTYKAGRSSIIPKENTVMRVLDDSKCRKANIVVRAEIGIDDVVKKWKLMAEKHNRKLGRSSGTQASKDAREEKGTKHQLLGRSCLVPQMKMVRSLSVKDLAMMVITRHWMSDGDESGVTMVAMVMVIMVILVVLVVLSMFVLAETTYDGGGGNNSGNNSAVVV</sequence>
<protein>
    <recommendedName>
        <fullName evidence="8">Transcription initiation factor TFIID component TAF4 C-terminal domain-containing protein</fullName>
    </recommendedName>
</protein>
<evidence type="ECO:0000256" key="1">
    <source>
        <dbReference type="ARBA" id="ARBA00004123"/>
    </source>
</evidence>
<dbReference type="GO" id="GO:0003677">
    <property type="term" value="F:DNA binding"/>
    <property type="evidence" value="ECO:0007669"/>
    <property type="project" value="TreeGrafter"/>
</dbReference>
<evidence type="ECO:0000256" key="4">
    <source>
        <dbReference type="ARBA" id="ARBA00023163"/>
    </source>
</evidence>
<accession>A0A2N9EHS7</accession>
<evidence type="ECO:0000256" key="2">
    <source>
        <dbReference type="ARBA" id="ARBA00006178"/>
    </source>
</evidence>
<evidence type="ECO:0000256" key="5">
    <source>
        <dbReference type="ARBA" id="ARBA00023242"/>
    </source>
</evidence>
<dbReference type="Pfam" id="PF05236">
    <property type="entry name" value="TAF4"/>
    <property type="match status" value="1"/>
</dbReference>
<keyword evidence="7" id="KW-0472">Membrane</keyword>
<dbReference type="EMBL" id="OIVN01000101">
    <property type="protein sequence ID" value="SPC74258.1"/>
    <property type="molecule type" value="Genomic_DNA"/>
</dbReference>